<keyword evidence="5" id="KW-1185">Reference proteome</keyword>
<dbReference type="Proteomes" id="UP000516349">
    <property type="component" value="Chromosome"/>
</dbReference>
<dbReference type="PANTHER" id="PTHR35601">
    <property type="entry name" value="TOXIN RELE"/>
    <property type="match status" value="1"/>
</dbReference>
<dbReference type="AlphaFoldDB" id="A0A7H1NP41"/>
<organism evidence="3 5">
    <name type="scientific">Entomobacter blattae</name>
    <dbReference type="NCBI Taxonomy" id="2762277"/>
    <lineage>
        <taxon>Bacteria</taxon>
        <taxon>Pseudomonadati</taxon>
        <taxon>Pseudomonadota</taxon>
        <taxon>Alphaproteobacteria</taxon>
        <taxon>Acetobacterales</taxon>
        <taxon>Acetobacteraceae</taxon>
        <taxon>Entomobacter</taxon>
    </lineage>
</organism>
<proteinExistence type="inferred from homology"/>
<evidence type="ECO:0000313" key="4">
    <source>
        <dbReference type="EMBL" id="QNT78473.1"/>
    </source>
</evidence>
<dbReference type="Gene3D" id="3.30.2310.20">
    <property type="entry name" value="RelE-like"/>
    <property type="match status" value="1"/>
</dbReference>
<gene>
    <name evidence="3" type="ORF">JGUZn3_02940</name>
    <name evidence="4" type="ORF">JGUZn3_12470</name>
</gene>
<evidence type="ECO:0000256" key="1">
    <source>
        <dbReference type="ARBA" id="ARBA00006226"/>
    </source>
</evidence>
<dbReference type="InterPro" id="IPR035093">
    <property type="entry name" value="RelE/ParE_toxin_dom_sf"/>
</dbReference>
<keyword evidence="2" id="KW-1277">Toxin-antitoxin system</keyword>
<reference evidence="3 5" key="1">
    <citation type="submission" date="2020-08" db="EMBL/GenBank/DDBJ databases">
        <title>Complete genome sequence of Entomobacter blattae G55GP.</title>
        <authorList>
            <person name="Poehlein A."/>
            <person name="Guzman J."/>
            <person name="Daniel R."/>
            <person name="Vilcinskas A."/>
        </authorList>
    </citation>
    <scope>NUCLEOTIDE SEQUENCE [LARGE SCALE GENOMIC DNA]</scope>
    <source>
        <strain evidence="3 5">G55GP</strain>
    </source>
</reference>
<name>A0A7H1NP41_9PROT</name>
<evidence type="ECO:0000313" key="5">
    <source>
        <dbReference type="Proteomes" id="UP000516349"/>
    </source>
</evidence>
<comment type="similarity">
    <text evidence="1">Belongs to the RelE toxin family.</text>
</comment>
<dbReference type="InterPro" id="IPR007712">
    <property type="entry name" value="RelE/ParE_toxin"/>
</dbReference>
<dbReference type="RefSeq" id="WP_238996768.1">
    <property type="nucleotide sequence ID" value="NZ_CP060244.1"/>
</dbReference>
<evidence type="ECO:0000313" key="3">
    <source>
        <dbReference type="EMBL" id="QNT77551.1"/>
    </source>
</evidence>
<dbReference type="PANTHER" id="PTHR35601:SF1">
    <property type="entry name" value="TOXIN RELE"/>
    <property type="match status" value="1"/>
</dbReference>
<evidence type="ECO:0000256" key="2">
    <source>
        <dbReference type="ARBA" id="ARBA00022649"/>
    </source>
</evidence>
<dbReference type="EMBL" id="CP060244">
    <property type="protein sequence ID" value="QNT77551.1"/>
    <property type="molecule type" value="Genomic_DNA"/>
</dbReference>
<dbReference type="NCBIfam" id="TIGR02385">
    <property type="entry name" value="RelE_StbE"/>
    <property type="match status" value="1"/>
</dbReference>
<dbReference type="Pfam" id="PF05016">
    <property type="entry name" value="ParE_toxin"/>
    <property type="match status" value="1"/>
</dbReference>
<dbReference type="KEGG" id="ebla:JGUZn3_12470"/>
<dbReference type="SUPFAM" id="SSF143011">
    <property type="entry name" value="RelE-like"/>
    <property type="match status" value="1"/>
</dbReference>
<dbReference type="EMBL" id="CP060244">
    <property type="protein sequence ID" value="QNT78473.1"/>
    <property type="molecule type" value="Genomic_DNA"/>
</dbReference>
<dbReference type="KEGG" id="ebla:JGUZn3_02940"/>
<protein>
    <submittedName>
        <fullName evidence="3">ParE toxin of type II toxin-antitoxin system, parDE</fullName>
    </submittedName>
</protein>
<sequence>MWEIRFSETASKEFSKLDKPVAKRLMNFLEERVVTLEDPRNLGKALRGHLGELWSYRVGDFRIIADIQDKKLCILILKTGHRR</sequence>
<accession>A0A7H1NP41</accession>